<protein>
    <submittedName>
        <fullName evidence="1">Uncharacterized protein</fullName>
    </submittedName>
</protein>
<name>A0A376IXY2_9GAMM</name>
<dbReference type="EMBL" id="UFXZ01000002">
    <property type="protein sequence ID" value="STE53246.1"/>
    <property type="molecule type" value="Genomic_DNA"/>
</dbReference>
<evidence type="ECO:0000313" key="1">
    <source>
        <dbReference type="EMBL" id="STE53246.1"/>
    </source>
</evidence>
<dbReference type="Proteomes" id="UP000255248">
    <property type="component" value="Unassembled WGS sequence"/>
</dbReference>
<gene>
    <name evidence="1" type="ORF">NCTC12121_03530</name>
</gene>
<organism evidence="1 2">
    <name type="scientific">Edwardsiella hoshinae</name>
    <dbReference type="NCBI Taxonomy" id="93378"/>
    <lineage>
        <taxon>Bacteria</taxon>
        <taxon>Pseudomonadati</taxon>
        <taxon>Pseudomonadota</taxon>
        <taxon>Gammaproteobacteria</taxon>
        <taxon>Enterobacterales</taxon>
        <taxon>Hafniaceae</taxon>
        <taxon>Edwardsiella</taxon>
    </lineage>
</organism>
<reference evidence="1 2" key="1">
    <citation type="submission" date="2018-06" db="EMBL/GenBank/DDBJ databases">
        <authorList>
            <consortium name="Pathogen Informatics"/>
            <person name="Doyle S."/>
        </authorList>
    </citation>
    <scope>NUCLEOTIDE SEQUENCE [LARGE SCALE GENOMIC DNA]</scope>
    <source>
        <strain evidence="1 2">NCTC12121</strain>
    </source>
</reference>
<sequence>MNDIKRNVDINVDLETGEIPQLNSKNKGKAVRDIHCSKKIISSNHEMSDWQDLAASLERRADE</sequence>
<proteinExistence type="predicted"/>
<dbReference type="AlphaFoldDB" id="A0A376IXY2"/>
<dbReference type="RefSeq" id="WP_035370758.1">
    <property type="nucleotide sequence ID" value="NZ_CP065625.1"/>
</dbReference>
<accession>A0A376IXY2</accession>
<evidence type="ECO:0000313" key="2">
    <source>
        <dbReference type="Proteomes" id="UP000255248"/>
    </source>
</evidence>